<dbReference type="InterPro" id="IPR050679">
    <property type="entry name" value="Bact_HTH_transcr_reg"/>
</dbReference>
<sequence>MHAPIAAAPLYETVKRHVTDGIATGRYAPGAKLPSESALVSQLSVSRMTVNRALRELSRDGIITRVQGVGSFVATTAPNTSLSEVRDIRDIIAERGGTHRCRVLDARRTRLDAALAPLFEAAPGLEVFHLSVLHCENDRPLQIERRHVRADFAPDLLDRDLHAMPLTPYLQALAPISELEHVVEAASPDGDERRMLELGDCEPVLRIRRRTWVGDRVVTLSLFSHPGSRYRATIRLRPSDTA</sequence>
<gene>
    <name evidence="5" type="ORF">E0E05_00085</name>
</gene>
<keyword evidence="6" id="KW-1185">Reference proteome</keyword>
<dbReference type="PRINTS" id="PR00035">
    <property type="entry name" value="HTHGNTR"/>
</dbReference>
<dbReference type="Pfam" id="PF07702">
    <property type="entry name" value="UTRA"/>
    <property type="match status" value="1"/>
</dbReference>
<dbReference type="Gene3D" id="1.10.10.10">
    <property type="entry name" value="Winged helix-like DNA-binding domain superfamily/Winged helix DNA-binding domain"/>
    <property type="match status" value="1"/>
</dbReference>
<dbReference type="Proteomes" id="UP000293719">
    <property type="component" value="Chromosome"/>
</dbReference>
<evidence type="ECO:0000256" key="3">
    <source>
        <dbReference type="ARBA" id="ARBA00023163"/>
    </source>
</evidence>
<reference evidence="5 6" key="1">
    <citation type="journal article" date="2017" name="Int. J. Syst. Evol. Microbiol.">
        <title>Roseitalea porphyridii gen. nov., sp. nov., isolated from a red alga, and reclassification of Hoeflea suaedae Chung et al. 2013 as Pseudohoeflea suaedae gen. nov., comb. nov.</title>
        <authorList>
            <person name="Hyeon J.W."/>
            <person name="Jeong S.E."/>
            <person name="Baek K."/>
            <person name="Jeon C.O."/>
        </authorList>
    </citation>
    <scope>NUCLEOTIDE SEQUENCE [LARGE SCALE GENOMIC DNA]</scope>
    <source>
        <strain evidence="5 6">MA7-20</strain>
    </source>
</reference>
<keyword evidence="1" id="KW-0805">Transcription regulation</keyword>
<organism evidence="5 6">
    <name type="scientific">Roseitalea porphyridii</name>
    <dbReference type="NCBI Taxonomy" id="1852022"/>
    <lineage>
        <taxon>Bacteria</taxon>
        <taxon>Pseudomonadati</taxon>
        <taxon>Pseudomonadota</taxon>
        <taxon>Alphaproteobacteria</taxon>
        <taxon>Hyphomicrobiales</taxon>
        <taxon>Ahrensiaceae</taxon>
        <taxon>Roseitalea</taxon>
    </lineage>
</organism>
<dbReference type="CDD" id="cd07377">
    <property type="entry name" value="WHTH_GntR"/>
    <property type="match status" value="1"/>
</dbReference>
<protein>
    <submittedName>
        <fullName evidence="5">UTRA domain-containing protein</fullName>
    </submittedName>
</protein>
<dbReference type="InterPro" id="IPR000524">
    <property type="entry name" value="Tscrpt_reg_HTH_GntR"/>
</dbReference>
<dbReference type="SMART" id="SM00866">
    <property type="entry name" value="UTRA"/>
    <property type="match status" value="1"/>
</dbReference>
<dbReference type="GO" id="GO:0003677">
    <property type="term" value="F:DNA binding"/>
    <property type="evidence" value="ECO:0007669"/>
    <property type="project" value="UniProtKB-KW"/>
</dbReference>
<dbReference type="EMBL" id="CP036532">
    <property type="protein sequence ID" value="QBK29126.1"/>
    <property type="molecule type" value="Genomic_DNA"/>
</dbReference>
<keyword evidence="3" id="KW-0804">Transcription</keyword>
<dbReference type="PROSITE" id="PS50949">
    <property type="entry name" value="HTH_GNTR"/>
    <property type="match status" value="1"/>
</dbReference>
<evidence type="ECO:0000313" key="5">
    <source>
        <dbReference type="EMBL" id="QBK29126.1"/>
    </source>
</evidence>
<accession>A0A4P6UY57</accession>
<dbReference type="SUPFAM" id="SSF46785">
    <property type="entry name" value="Winged helix' DNA-binding domain"/>
    <property type="match status" value="1"/>
</dbReference>
<dbReference type="OrthoDB" id="9808698at2"/>
<dbReference type="FunFam" id="1.10.10.10:FF:000079">
    <property type="entry name" value="GntR family transcriptional regulator"/>
    <property type="match status" value="1"/>
</dbReference>
<name>A0A4P6UY57_9HYPH</name>
<evidence type="ECO:0000256" key="2">
    <source>
        <dbReference type="ARBA" id="ARBA00023125"/>
    </source>
</evidence>
<dbReference type="PANTHER" id="PTHR44846">
    <property type="entry name" value="MANNOSYL-D-GLYCERATE TRANSPORT/METABOLISM SYSTEM REPRESSOR MNGR-RELATED"/>
    <property type="match status" value="1"/>
</dbReference>
<dbReference type="GO" id="GO:0003700">
    <property type="term" value="F:DNA-binding transcription factor activity"/>
    <property type="evidence" value="ECO:0007669"/>
    <property type="project" value="InterPro"/>
</dbReference>
<dbReference type="InterPro" id="IPR036388">
    <property type="entry name" value="WH-like_DNA-bd_sf"/>
</dbReference>
<dbReference type="InterPro" id="IPR028978">
    <property type="entry name" value="Chorismate_lyase_/UTRA_dom_sf"/>
</dbReference>
<dbReference type="Gene3D" id="3.40.1410.10">
    <property type="entry name" value="Chorismate lyase-like"/>
    <property type="match status" value="1"/>
</dbReference>
<dbReference type="InterPro" id="IPR011663">
    <property type="entry name" value="UTRA"/>
</dbReference>
<evidence type="ECO:0000259" key="4">
    <source>
        <dbReference type="PROSITE" id="PS50949"/>
    </source>
</evidence>
<evidence type="ECO:0000256" key="1">
    <source>
        <dbReference type="ARBA" id="ARBA00023015"/>
    </source>
</evidence>
<dbReference type="SUPFAM" id="SSF64288">
    <property type="entry name" value="Chorismate lyase-like"/>
    <property type="match status" value="1"/>
</dbReference>
<proteinExistence type="predicted"/>
<dbReference type="SMART" id="SM00345">
    <property type="entry name" value="HTH_GNTR"/>
    <property type="match status" value="1"/>
</dbReference>
<dbReference type="PANTHER" id="PTHR44846:SF16">
    <property type="entry name" value="TRANSCRIPTIONAL REGULATOR PHNF-RELATED"/>
    <property type="match status" value="1"/>
</dbReference>
<dbReference type="RefSeq" id="WP_131614831.1">
    <property type="nucleotide sequence ID" value="NZ_CP036532.1"/>
</dbReference>
<feature type="domain" description="HTH gntR-type" evidence="4">
    <location>
        <begin position="8"/>
        <end position="76"/>
    </location>
</feature>
<dbReference type="Pfam" id="PF00392">
    <property type="entry name" value="GntR"/>
    <property type="match status" value="1"/>
</dbReference>
<dbReference type="InterPro" id="IPR036390">
    <property type="entry name" value="WH_DNA-bd_sf"/>
</dbReference>
<dbReference type="GeneID" id="90765676"/>
<evidence type="ECO:0000313" key="6">
    <source>
        <dbReference type="Proteomes" id="UP000293719"/>
    </source>
</evidence>
<keyword evidence="2" id="KW-0238">DNA-binding</keyword>
<dbReference type="KEGG" id="rpod:E0E05_00085"/>
<dbReference type="AlphaFoldDB" id="A0A4P6UY57"/>